<dbReference type="EMBL" id="BDSP01000011">
    <property type="protein sequence ID" value="GAX09696.1"/>
    <property type="molecule type" value="Genomic_DNA"/>
</dbReference>
<evidence type="ECO:0000313" key="2">
    <source>
        <dbReference type="Proteomes" id="UP000198406"/>
    </source>
</evidence>
<reference evidence="1 2" key="1">
    <citation type="journal article" date="2015" name="Plant Cell">
        <title>Oil accumulation by the oleaginous diatom Fistulifera solaris as revealed by the genome and transcriptome.</title>
        <authorList>
            <person name="Tanaka T."/>
            <person name="Maeda Y."/>
            <person name="Veluchamy A."/>
            <person name="Tanaka M."/>
            <person name="Abida H."/>
            <person name="Marechal E."/>
            <person name="Bowler C."/>
            <person name="Muto M."/>
            <person name="Sunaga Y."/>
            <person name="Tanaka M."/>
            <person name="Yoshino T."/>
            <person name="Taniguchi T."/>
            <person name="Fukuda Y."/>
            <person name="Nemoto M."/>
            <person name="Matsumoto M."/>
            <person name="Wong P.S."/>
            <person name="Aburatani S."/>
            <person name="Fujibuchi W."/>
        </authorList>
    </citation>
    <scope>NUCLEOTIDE SEQUENCE [LARGE SCALE GENOMIC DNA]</scope>
    <source>
        <strain evidence="1 2">JPCC DA0580</strain>
    </source>
</reference>
<name>A0A1Z5J6Y7_FISSO</name>
<dbReference type="Proteomes" id="UP000198406">
    <property type="component" value="Unassembled WGS sequence"/>
</dbReference>
<comment type="caution">
    <text evidence="1">The sequence shown here is derived from an EMBL/GenBank/DDBJ whole genome shotgun (WGS) entry which is preliminary data.</text>
</comment>
<dbReference type="InParanoid" id="A0A1Z5J6Y7"/>
<gene>
    <name evidence="1" type="ORF">FisN_19Lh165</name>
</gene>
<keyword evidence="2" id="KW-1185">Reference proteome</keyword>
<organism evidence="1 2">
    <name type="scientific">Fistulifera solaris</name>
    <name type="common">Oleaginous diatom</name>
    <dbReference type="NCBI Taxonomy" id="1519565"/>
    <lineage>
        <taxon>Eukaryota</taxon>
        <taxon>Sar</taxon>
        <taxon>Stramenopiles</taxon>
        <taxon>Ochrophyta</taxon>
        <taxon>Bacillariophyta</taxon>
        <taxon>Bacillariophyceae</taxon>
        <taxon>Bacillariophycidae</taxon>
        <taxon>Naviculales</taxon>
        <taxon>Naviculaceae</taxon>
        <taxon>Fistulifera</taxon>
    </lineage>
</organism>
<proteinExistence type="predicted"/>
<dbReference type="AlphaFoldDB" id="A0A1Z5J6Y7"/>
<dbReference type="OrthoDB" id="40970at2759"/>
<protein>
    <submittedName>
        <fullName evidence="1">Uncharacterized protein</fullName>
    </submittedName>
</protein>
<evidence type="ECO:0000313" key="1">
    <source>
        <dbReference type="EMBL" id="GAX09696.1"/>
    </source>
</evidence>
<accession>A0A1Z5J6Y7</accession>
<sequence>MATITQRTSRWKQKRKLHALFGMLALLVVLMLLKTDPASPRMILLLEYEDTTRVTATEPVTVEKPSKTSPSAPLSITTSSILQYTNAGVDVSDPTLWDGDDLHGDSSTATVMGMATGYPLSVYQQFVGSLRKTGYTGHIILGVASDTNRTILDYLVYRNVTVKFIQPGPCTYVQPADVADDIFKKTVCDIHYPDIKVRWSRFPLQADWLKECSTCTGPVLTMDVRDSIFQQDPFGPGSPVVRGLHVFEEDPTQTTLHWLTRWPLQECQGLTFEKPMLCSGTTIGTRRAMLKYFEVMYAEMKVWIADEKCRFNIDGDDQSIHNYLFYTGQLPFAQAIKNRSGGIVNTVGKIGADLRKKYIQYLQNVHHLSPSDAAKHPYEGASETTWISVAFNLTNEKGQFIEYDGSVSRVVHQIDRFGVPFLMWLDQQAFVKDDIPILNLQLEGSQQEPLDIEREASSLRRVTETGVSISDPKLWEGEDLQGDSSTATVMGMATGYPLSVYQRFVGTLRKTGYKGRIILGVASDASPEILDYFKARNVTPKILHWSNCTYRKMESQEDIFGKTTCEEHYPDIKIRWSRFPLQADWLRECTECTGPVLVTDVRDTYFQQDPFGYGSPLVKGLQVFEEHPSQTTDHWITDGPISKCKGMKLQNLPMLCSGTTVGTRIAMLKYLEIMYEEMKGWISDEKCRFDMDGDDQSIHNYLFYTGQLPFAQSIAFRCGGIVTTVGKLGAMVVKAHASHLLETQGWEKGRAMWQPFPGATSTNWVGAAYNLTENLTDAQGFFLEHDGSRSRVIHQWDRFGRPLLNLWMDKNPYFQDDDVAVVVGKR</sequence>